<dbReference type="OrthoDB" id="9805417at2"/>
<dbReference type="InterPro" id="IPR002616">
    <property type="entry name" value="tRNA_ribo_trans-like"/>
</dbReference>
<dbReference type="EMBL" id="JQAN02000003">
    <property type="protein sequence ID" value="PPD59089.1"/>
    <property type="molecule type" value="Genomic_DNA"/>
</dbReference>
<organism evidence="6 7">
    <name type="scientific">Dehalogenimonas etheniformans</name>
    <dbReference type="NCBI Taxonomy" id="1536648"/>
    <lineage>
        <taxon>Bacteria</taxon>
        <taxon>Bacillati</taxon>
        <taxon>Chloroflexota</taxon>
        <taxon>Dehalococcoidia</taxon>
        <taxon>Dehalococcoidales</taxon>
        <taxon>Dehalococcoidaceae</taxon>
        <taxon>Dehalogenimonas</taxon>
    </lineage>
</organism>
<dbReference type="GO" id="GO:0005829">
    <property type="term" value="C:cytosol"/>
    <property type="evidence" value="ECO:0007669"/>
    <property type="project" value="TreeGrafter"/>
</dbReference>
<keyword evidence="3" id="KW-0819">tRNA processing</keyword>
<dbReference type="PANTHER" id="PTHR46499">
    <property type="entry name" value="QUEUINE TRNA-RIBOSYLTRANSFERASE"/>
    <property type="match status" value="1"/>
</dbReference>
<evidence type="ECO:0000256" key="1">
    <source>
        <dbReference type="ARBA" id="ARBA00022676"/>
    </source>
</evidence>
<dbReference type="Gene3D" id="3.20.20.105">
    <property type="entry name" value="Queuine tRNA-ribosyltransferase-like"/>
    <property type="match status" value="1"/>
</dbReference>
<reference evidence="6 7" key="1">
    <citation type="journal article" date="2017" name="ISME J.">
        <title>Grape pomace compost harbors organohalide-respiring Dehalogenimonas species with novel reductive dehalogenase genes.</title>
        <authorList>
            <person name="Yang Y."/>
            <person name="Higgins S.A."/>
            <person name="Yan J."/>
            <person name="Simsir B."/>
            <person name="Chourey K."/>
            <person name="Iyer R."/>
            <person name="Hettich R.L."/>
            <person name="Baldwin B."/>
            <person name="Ogles D.M."/>
            <person name="Loffler F.E."/>
        </authorList>
    </citation>
    <scope>NUCLEOTIDE SEQUENCE [LARGE SCALE GENOMIC DNA]</scope>
    <source>
        <strain evidence="6 7">GP</strain>
    </source>
</reference>
<keyword evidence="4" id="KW-0671">Queuosine biosynthesis</keyword>
<dbReference type="SUPFAM" id="SSF51713">
    <property type="entry name" value="tRNA-guanine transglycosylase"/>
    <property type="match status" value="1"/>
</dbReference>
<keyword evidence="1" id="KW-0328">Glycosyltransferase</keyword>
<dbReference type="PANTHER" id="PTHR46499:SF1">
    <property type="entry name" value="QUEUINE TRNA-RIBOSYLTRANSFERASE"/>
    <property type="match status" value="1"/>
</dbReference>
<dbReference type="InterPro" id="IPR036511">
    <property type="entry name" value="TGT-like_sf"/>
</dbReference>
<evidence type="ECO:0000313" key="7">
    <source>
        <dbReference type="Proteomes" id="UP000235653"/>
    </source>
</evidence>
<evidence type="ECO:0000256" key="4">
    <source>
        <dbReference type="ARBA" id="ARBA00022785"/>
    </source>
</evidence>
<dbReference type="NCBIfam" id="TIGR00430">
    <property type="entry name" value="Q_tRNA_tgt"/>
    <property type="match status" value="1"/>
</dbReference>
<dbReference type="AlphaFoldDB" id="A0A2P5P9U9"/>
<evidence type="ECO:0000313" key="6">
    <source>
        <dbReference type="EMBL" id="PPD59089.1"/>
    </source>
</evidence>
<dbReference type="GO" id="GO:0008616">
    <property type="term" value="P:tRNA queuosine(34) biosynthetic process"/>
    <property type="evidence" value="ECO:0007669"/>
    <property type="project" value="UniProtKB-KW"/>
</dbReference>
<dbReference type="RefSeq" id="WP_102331887.1">
    <property type="nucleotide sequence ID" value="NZ_JQAN02000003.1"/>
</dbReference>
<feature type="domain" description="tRNA-guanine(15) transglycosylase-like" evidence="5">
    <location>
        <begin position="2"/>
        <end position="266"/>
    </location>
</feature>
<protein>
    <submittedName>
        <fullName evidence="6">tRNA guanosine(34) transglycosylase Tgt</fullName>
    </submittedName>
</protein>
<feature type="non-terminal residue" evidence="6">
    <location>
        <position position="1"/>
    </location>
</feature>
<name>A0A2P5P9U9_9CHLR</name>
<comment type="caution">
    <text evidence="6">The sequence shown here is derived from an EMBL/GenBank/DDBJ whole genome shotgun (WGS) entry which is preliminary data.</text>
</comment>
<gene>
    <name evidence="6" type="primary">tgt</name>
    <name evidence="6" type="ORF">JP09_000785</name>
</gene>
<evidence type="ECO:0000256" key="2">
    <source>
        <dbReference type="ARBA" id="ARBA00022679"/>
    </source>
</evidence>
<keyword evidence="2" id="KW-0808">Transferase</keyword>
<dbReference type="InterPro" id="IPR004803">
    <property type="entry name" value="TGT"/>
</dbReference>
<sequence>DEDGVSFRSHLDGSKHRLNPEISIRIQEQLGADMILAFDECTSPMASYEYTAQALERTHRWAVRCLEARRDTPQALYGIVQGGEWQDLRERSVEFIGSLPFQGLAIGGSLGKSKQDMHRVLDWTVPGLPSDRPRHLLGIGEVDDLFECVERGIDTFDCVIPTRFARTANLFVPFGTEGASKRGTLVLRHTIHARDQRPVDPDCECYCCRNFSRAYLRHLFKADEILAYVLGTIHNLHFMLKLMRTIRASLDDGTFPELKARWLSRRDPEPA</sequence>
<dbReference type="Proteomes" id="UP000235653">
    <property type="component" value="Unassembled WGS sequence"/>
</dbReference>
<evidence type="ECO:0000259" key="5">
    <source>
        <dbReference type="Pfam" id="PF01702"/>
    </source>
</evidence>
<dbReference type="Pfam" id="PF01702">
    <property type="entry name" value="TGT"/>
    <property type="match status" value="1"/>
</dbReference>
<proteinExistence type="predicted"/>
<dbReference type="InterPro" id="IPR050076">
    <property type="entry name" value="ArchSynthase1/Queuine_TRR"/>
</dbReference>
<accession>A0A2P5P9U9</accession>
<keyword evidence="7" id="KW-1185">Reference proteome</keyword>
<evidence type="ECO:0000256" key="3">
    <source>
        <dbReference type="ARBA" id="ARBA00022694"/>
    </source>
</evidence>
<dbReference type="GO" id="GO:0008479">
    <property type="term" value="F:tRNA-guanosine(34) queuine transglycosylase activity"/>
    <property type="evidence" value="ECO:0007669"/>
    <property type="project" value="InterPro"/>
</dbReference>
<dbReference type="NCBIfam" id="TIGR00449">
    <property type="entry name" value="tgt_general"/>
    <property type="match status" value="1"/>
</dbReference>